<dbReference type="OrthoDB" id="1735926at2759"/>
<dbReference type="GO" id="GO:0016323">
    <property type="term" value="C:basolateral plasma membrane"/>
    <property type="evidence" value="ECO:0007669"/>
    <property type="project" value="UniProtKB-SubCell"/>
</dbReference>
<feature type="transmembrane region" description="Helical" evidence="9">
    <location>
        <begin position="734"/>
        <end position="753"/>
    </location>
</feature>
<feature type="region of interest" description="Disordered" evidence="10">
    <location>
        <begin position="1011"/>
        <end position="1107"/>
    </location>
</feature>
<accession>A0A1D1UDE3</accession>
<organism evidence="13 14">
    <name type="scientific">Ramazzottius varieornatus</name>
    <name type="common">Water bear</name>
    <name type="synonym">Tardigrade</name>
    <dbReference type="NCBI Taxonomy" id="947166"/>
    <lineage>
        <taxon>Eukaryota</taxon>
        <taxon>Metazoa</taxon>
        <taxon>Ecdysozoa</taxon>
        <taxon>Tardigrada</taxon>
        <taxon>Eutardigrada</taxon>
        <taxon>Parachela</taxon>
        <taxon>Hypsibioidea</taxon>
        <taxon>Ramazzottiidae</taxon>
        <taxon>Ramazzottius</taxon>
    </lineage>
</organism>
<feature type="region of interest" description="Disordered" evidence="10">
    <location>
        <begin position="1"/>
        <end position="28"/>
    </location>
</feature>
<dbReference type="AlphaFoldDB" id="A0A1D1UDE3"/>
<feature type="domain" description="Band 3 cytoplasmic" evidence="12">
    <location>
        <begin position="43"/>
        <end position="351"/>
    </location>
</feature>
<feature type="domain" description="Bicarbonate transporter-like transmembrane" evidence="11">
    <location>
        <begin position="399"/>
        <end position="964"/>
    </location>
</feature>
<comment type="caution">
    <text evidence="13">The sequence shown here is derived from an EMBL/GenBank/DDBJ whole genome shotgun (WGS) entry which is preliminary data.</text>
</comment>
<dbReference type="InterPro" id="IPR013769">
    <property type="entry name" value="Band3_cytoplasmic_dom"/>
</dbReference>
<feature type="transmembrane region" description="Helical" evidence="9">
    <location>
        <begin position="463"/>
        <end position="483"/>
    </location>
</feature>
<comment type="similarity">
    <text evidence="2 9">Belongs to the anion exchanger (TC 2.A.31) family.</text>
</comment>
<dbReference type="InterPro" id="IPR016152">
    <property type="entry name" value="PTrfase/Anion_transptr"/>
</dbReference>
<evidence type="ECO:0000256" key="7">
    <source>
        <dbReference type="ARBA" id="ARBA00023065"/>
    </source>
</evidence>
<feature type="transmembrane region" description="Helical" evidence="9">
    <location>
        <begin position="930"/>
        <end position="947"/>
    </location>
</feature>
<protein>
    <recommendedName>
        <fullName evidence="9">Anion exchange protein</fullName>
    </recommendedName>
</protein>
<dbReference type="PRINTS" id="PR01232">
    <property type="entry name" value="NAHCO3TRSPRT"/>
</dbReference>
<feature type="compositionally biased region" description="Basic and acidic residues" evidence="10">
    <location>
        <begin position="197"/>
        <end position="208"/>
    </location>
</feature>
<evidence type="ECO:0000256" key="8">
    <source>
        <dbReference type="ARBA" id="ARBA00023136"/>
    </source>
</evidence>
<dbReference type="Pfam" id="PF00955">
    <property type="entry name" value="HCO3_cotransp"/>
    <property type="match status" value="1"/>
</dbReference>
<evidence type="ECO:0000256" key="4">
    <source>
        <dbReference type="ARBA" id="ARBA00022475"/>
    </source>
</evidence>
<dbReference type="Proteomes" id="UP000186922">
    <property type="component" value="Unassembled WGS sequence"/>
</dbReference>
<evidence type="ECO:0000256" key="2">
    <source>
        <dbReference type="ARBA" id="ARBA00010993"/>
    </source>
</evidence>
<feature type="transmembrane region" description="Helical" evidence="9">
    <location>
        <begin position="428"/>
        <end position="451"/>
    </location>
</feature>
<evidence type="ECO:0000259" key="11">
    <source>
        <dbReference type="Pfam" id="PF00955"/>
    </source>
</evidence>
<dbReference type="FunFam" id="1.10.287.570:FF:000001">
    <property type="entry name" value="Anion exchange protein"/>
    <property type="match status" value="1"/>
</dbReference>
<feature type="transmembrane region" description="Helical" evidence="9">
    <location>
        <begin position="648"/>
        <end position="669"/>
    </location>
</feature>
<feature type="compositionally biased region" description="Low complexity" evidence="10">
    <location>
        <begin position="1"/>
        <end position="11"/>
    </location>
</feature>
<feature type="transmembrane region" description="Helical" evidence="9">
    <location>
        <begin position="860"/>
        <end position="886"/>
    </location>
</feature>
<dbReference type="Gene3D" id="1.10.287.570">
    <property type="entry name" value="Helical hairpin bin"/>
    <property type="match status" value="1"/>
</dbReference>
<feature type="compositionally biased region" description="Basic and acidic residues" evidence="10">
    <location>
        <begin position="969"/>
        <end position="990"/>
    </location>
</feature>
<feature type="transmembrane region" description="Helical" evidence="9">
    <location>
        <begin position="513"/>
        <end position="534"/>
    </location>
</feature>
<feature type="transmembrane region" description="Helical" evidence="9">
    <location>
        <begin position="774"/>
        <end position="798"/>
    </location>
</feature>
<name>A0A1D1UDE3_RAMVA</name>
<evidence type="ECO:0000313" key="14">
    <source>
        <dbReference type="Proteomes" id="UP000186922"/>
    </source>
</evidence>
<comment type="subcellular location">
    <subcellularLocation>
        <location evidence="1">Basolateral cell membrane</location>
        <topology evidence="1">Multi-pass membrane protein</topology>
    </subcellularLocation>
    <subcellularLocation>
        <location evidence="9">Membrane</location>
        <topology evidence="9">Multi-pass membrane protein</topology>
    </subcellularLocation>
</comment>
<gene>
    <name evidence="13" type="primary">RvY_00343-1</name>
    <name evidence="13" type="synonym">RvY_00343.1</name>
    <name evidence="13" type="ORF">RvY_00343</name>
</gene>
<keyword evidence="7 9" id="KW-0406">Ion transport</keyword>
<feature type="transmembrane region" description="Helical" evidence="9">
    <location>
        <begin position="834"/>
        <end position="853"/>
    </location>
</feature>
<sequence>MASAPANNRSSARNRRNRDSAQFTLGDGEEVAEERANIPVVTHPLFCEMEELRRAKSDGTLEWKETARWIKFEEDVEEGGNRWSKPFVATLPLPSLLDLRTHIGQAAILLDVEVPALAPLCDLVIGEWINKGLVQEYHRDQVRDLLLRRHRHQFEGLGDHKPSFALRQLSGIGRTLSQGLFNITHLGGEGTGEDGEEEKKRRQSEHRMNKVLSATSMASSDESGAVLSRNASRGNLNFSRKLPLDAESATILVGEVEFVLRPVCAVIRIGNNVCLGNLTEVNIPTRFIFLLLGPVGNAAKYHEIGRAMGAVCSDPIFQQHLYAARSRKDLTDALDEFMNEATLLPPGEWDPQIRIEPPKKLPAQADRKRSLAESSAASPIVEEKEVEQKEEVQVERTGRLFGGLVGDIKRKSRYYISDFRDGLSLQCLAAVVFLYFATLTPVVAFGAVLGVHTGNNMAAMESILSAAVVGILWAFFAGQPLTIMGSTGPVLVFEAIVTTTCSTYGLEYLPLRFWIGIWTGLFLFIMVATDAAYLVQFITRFTEEGFAALISFIFIFEAIQKLFAVRKKRNVCVWPLNCPQLYEDCHCNISSNPSVFPDAQQPTSDLNSYSIAEMESGPAQLLSNVTRGECSAQGGVLTGPGCSYTPDVFFFSIILFCGTYFLSYMLKGFRNEPYFPNRVRVIVSDFGVTAAIIAMTLLDFYLGLDTPKLQVPSGLTPTIPDRSWIVHPFGTNPWWTSLAAIIPALFAVILIFMDQEITAVIVNRSENKLKKGYGYHLDLLVLTISVIFCAIMGLPWMVAATVLSINHVNSLKQESESRAPGEAPQFVSVRENRLTTLCIYLLVGASVFMTPLLSRIPMPVLYGVFLFMGVSALRGLQFVDRLALLFMPLKYQPDYSYVRHVPLKKIHLFTFIQILCLALLWVLKSFDESSILFPLMVLALVGVRRLMDFVFSQRELKLLDDLMPEFTRRKKEDQTKNNQDKTTEPHHNQVHESPSANHISVALPNGHVMTIPVNHSEHNSKGPEMVNETTVKKSPRWNQSDKKEAQSGRPLLPKLGSSILGKGVPAQIPEEKSPPQSPSPRVSPIPLLPFISVSPATPLQTPRGEAT</sequence>
<evidence type="ECO:0000256" key="10">
    <source>
        <dbReference type="SAM" id="MobiDB-lite"/>
    </source>
</evidence>
<dbReference type="PANTHER" id="PTHR11453">
    <property type="entry name" value="ANION EXCHANGE PROTEIN"/>
    <property type="match status" value="1"/>
</dbReference>
<keyword evidence="5 9" id="KW-0812">Transmembrane</keyword>
<dbReference type="GO" id="GO:0008509">
    <property type="term" value="F:monoatomic anion transmembrane transporter activity"/>
    <property type="evidence" value="ECO:0007669"/>
    <property type="project" value="InterPro"/>
</dbReference>
<feature type="transmembrane region" description="Helical" evidence="9">
    <location>
        <begin position="546"/>
        <end position="565"/>
    </location>
</feature>
<evidence type="ECO:0000256" key="5">
    <source>
        <dbReference type="ARBA" id="ARBA00022692"/>
    </source>
</evidence>
<dbReference type="InterPro" id="IPR011531">
    <property type="entry name" value="HCO3_transpt-like_TM_dom"/>
</dbReference>
<dbReference type="PRINTS" id="PR01231">
    <property type="entry name" value="HCO3TRNSPORT"/>
</dbReference>
<keyword evidence="14" id="KW-1185">Reference proteome</keyword>
<keyword evidence="3 9" id="KW-0813">Transport</keyword>
<feature type="compositionally biased region" description="Basic and acidic residues" evidence="10">
    <location>
        <begin position="360"/>
        <end position="371"/>
    </location>
</feature>
<dbReference type="PANTHER" id="PTHR11453:SF36">
    <property type="entry name" value="ANION EXCHANGE PROTEIN"/>
    <property type="match status" value="1"/>
</dbReference>
<keyword evidence="8 9" id="KW-0472">Membrane</keyword>
<feature type="region of interest" description="Disordered" evidence="10">
    <location>
        <begin position="969"/>
        <end position="994"/>
    </location>
</feature>
<feature type="region of interest" description="Disordered" evidence="10">
    <location>
        <begin position="360"/>
        <end position="382"/>
    </location>
</feature>
<dbReference type="InterPro" id="IPR003024">
    <property type="entry name" value="Na/HCO3_transpt"/>
</dbReference>
<evidence type="ECO:0000256" key="9">
    <source>
        <dbReference type="RuleBase" id="RU362035"/>
    </source>
</evidence>
<dbReference type="NCBIfam" id="TIGR00834">
    <property type="entry name" value="ae"/>
    <property type="match status" value="1"/>
</dbReference>
<evidence type="ECO:0000259" key="12">
    <source>
        <dbReference type="Pfam" id="PF07565"/>
    </source>
</evidence>
<evidence type="ECO:0000256" key="3">
    <source>
        <dbReference type="ARBA" id="ARBA00022448"/>
    </source>
</evidence>
<dbReference type="InterPro" id="IPR003020">
    <property type="entry name" value="HCO3_transpt_euk"/>
</dbReference>
<feature type="region of interest" description="Disordered" evidence="10">
    <location>
        <begin position="187"/>
        <end position="208"/>
    </location>
</feature>
<dbReference type="GO" id="GO:0051453">
    <property type="term" value="P:regulation of intracellular pH"/>
    <property type="evidence" value="ECO:0007669"/>
    <property type="project" value="TreeGrafter"/>
</dbReference>
<proteinExistence type="inferred from homology"/>
<keyword evidence="4" id="KW-1003">Cell membrane</keyword>
<dbReference type="GO" id="GO:0005452">
    <property type="term" value="F:solute:inorganic anion antiporter activity"/>
    <property type="evidence" value="ECO:0007669"/>
    <property type="project" value="InterPro"/>
</dbReference>
<evidence type="ECO:0000313" key="13">
    <source>
        <dbReference type="EMBL" id="GAU87511.1"/>
    </source>
</evidence>
<reference evidence="13 14" key="1">
    <citation type="journal article" date="2016" name="Nat. Commun.">
        <title>Extremotolerant tardigrade genome and improved radiotolerance of human cultured cells by tardigrade-unique protein.</title>
        <authorList>
            <person name="Hashimoto T."/>
            <person name="Horikawa D.D."/>
            <person name="Saito Y."/>
            <person name="Kuwahara H."/>
            <person name="Kozuka-Hata H."/>
            <person name="Shin-I T."/>
            <person name="Minakuchi Y."/>
            <person name="Ohishi K."/>
            <person name="Motoyama A."/>
            <person name="Aizu T."/>
            <person name="Enomoto A."/>
            <person name="Kondo K."/>
            <person name="Tanaka S."/>
            <person name="Hara Y."/>
            <person name="Koshikawa S."/>
            <person name="Sagara H."/>
            <person name="Miura T."/>
            <person name="Yokobori S."/>
            <person name="Miyagawa K."/>
            <person name="Suzuki Y."/>
            <person name="Kubo T."/>
            <person name="Oyama M."/>
            <person name="Kohara Y."/>
            <person name="Fujiyama A."/>
            <person name="Arakawa K."/>
            <person name="Katayama T."/>
            <person name="Toyoda A."/>
            <person name="Kunieda T."/>
        </authorList>
    </citation>
    <scope>NUCLEOTIDE SEQUENCE [LARGE SCALE GENOMIC DNA]</scope>
    <source>
        <strain evidence="13 14">YOKOZUNA-1</strain>
    </source>
</reference>
<keyword evidence="6 9" id="KW-1133">Transmembrane helix</keyword>
<dbReference type="Pfam" id="PF07565">
    <property type="entry name" value="Band_3_cyto"/>
    <property type="match status" value="1"/>
</dbReference>
<evidence type="ECO:0000256" key="1">
    <source>
        <dbReference type="ARBA" id="ARBA00004554"/>
    </source>
</evidence>
<feature type="compositionally biased region" description="Pro residues" evidence="10">
    <location>
        <begin position="1075"/>
        <end position="1087"/>
    </location>
</feature>
<dbReference type="EMBL" id="BDGG01000001">
    <property type="protein sequence ID" value="GAU87511.1"/>
    <property type="molecule type" value="Genomic_DNA"/>
</dbReference>
<feature type="transmembrane region" description="Helical" evidence="9">
    <location>
        <begin position="681"/>
        <end position="702"/>
    </location>
</feature>
<feature type="transmembrane region" description="Helical" evidence="9">
    <location>
        <begin position="906"/>
        <end position="923"/>
    </location>
</feature>
<dbReference type="STRING" id="947166.A0A1D1UDE3"/>
<dbReference type="Gene3D" id="3.40.930.10">
    <property type="entry name" value="Mannitol-specific EII, Chain A"/>
    <property type="match status" value="1"/>
</dbReference>
<dbReference type="SUPFAM" id="SSF55804">
    <property type="entry name" value="Phoshotransferase/anion transport protein"/>
    <property type="match status" value="1"/>
</dbReference>
<evidence type="ECO:0000256" key="6">
    <source>
        <dbReference type="ARBA" id="ARBA00022989"/>
    </source>
</evidence>
<dbReference type="GO" id="GO:0008510">
    <property type="term" value="F:sodium:bicarbonate symporter activity"/>
    <property type="evidence" value="ECO:0007669"/>
    <property type="project" value="TreeGrafter"/>
</dbReference>